<evidence type="ECO:0000313" key="2">
    <source>
        <dbReference type="Proteomes" id="UP001195483"/>
    </source>
</evidence>
<keyword evidence="2" id="KW-1185">Reference proteome</keyword>
<dbReference type="AlphaFoldDB" id="A0AAE0S4L2"/>
<proteinExistence type="predicted"/>
<dbReference type="EMBL" id="JAEAOA010001663">
    <property type="protein sequence ID" value="KAK3585221.1"/>
    <property type="molecule type" value="Genomic_DNA"/>
</dbReference>
<accession>A0AAE0S4L2</accession>
<evidence type="ECO:0000313" key="1">
    <source>
        <dbReference type="EMBL" id="KAK3585221.1"/>
    </source>
</evidence>
<reference evidence="1" key="1">
    <citation type="journal article" date="2021" name="Genome Biol. Evol.">
        <title>A High-Quality Reference Genome for a Parasitic Bivalve with Doubly Uniparental Inheritance (Bivalvia: Unionida).</title>
        <authorList>
            <person name="Smith C.H."/>
        </authorList>
    </citation>
    <scope>NUCLEOTIDE SEQUENCE</scope>
    <source>
        <strain evidence="1">CHS0354</strain>
    </source>
</reference>
<reference evidence="1" key="3">
    <citation type="submission" date="2023-05" db="EMBL/GenBank/DDBJ databases">
        <authorList>
            <person name="Smith C.H."/>
        </authorList>
    </citation>
    <scope>NUCLEOTIDE SEQUENCE</scope>
    <source>
        <strain evidence="1">CHS0354</strain>
        <tissue evidence="1">Mantle</tissue>
    </source>
</reference>
<reference evidence="1" key="2">
    <citation type="journal article" date="2021" name="Genome Biol. Evol.">
        <title>Developing a high-quality reference genome for a parasitic bivalve with doubly uniparental inheritance (Bivalvia: Unionida).</title>
        <authorList>
            <person name="Smith C.H."/>
        </authorList>
    </citation>
    <scope>NUCLEOTIDE SEQUENCE</scope>
    <source>
        <strain evidence="1">CHS0354</strain>
        <tissue evidence="1">Mantle</tissue>
    </source>
</reference>
<comment type="caution">
    <text evidence="1">The sequence shown here is derived from an EMBL/GenBank/DDBJ whole genome shotgun (WGS) entry which is preliminary data.</text>
</comment>
<gene>
    <name evidence="1" type="ORF">CHS0354_027517</name>
</gene>
<protein>
    <submittedName>
        <fullName evidence="1">Uncharacterized protein</fullName>
    </submittedName>
</protein>
<dbReference type="Proteomes" id="UP001195483">
    <property type="component" value="Unassembled WGS sequence"/>
</dbReference>
<sequence>MIFAFTAGDDIKAVEKANATMRIPINRLKLLAIKSIQPDVPHALNEVGRNEIINSTHILLESTKGIMRDDLKYYSYEITIQKGQMNLLFMHLKLLPSQTSLSRGREPDLMAAETMTRFRQTTWYLIVYLDISKPRNSVRDPPGHALLKLVWFRDATKSRCSPIGDPLTLYIPDPPCPNNYDWPICGYASKDLLDELKRGLTVSASHTPIFSQSPLLDTALSLK</sequence>
<name>A0AAE0S4L2_9BIVA</name>
<organism evidence="1 2">
    <name type="scientific">Potamilus streckersoni</name>
    <dbReference type="NCBI Taxonomy" id="2493646"/>
    <lineage>
        <taxon>Eukaryota</taxon>
        <taxon>Metazoa</taxon>
        <taxon>Spiralia</taxon>
        <taxon>Lophotrochozoa</taxon>
        <taxon>Mollusca</taxon>
        <taxon>Bivalvia</taxon>
        <taxon>Autobranchia</taxon>
        <taxon>Heteroconchia</taxon>
        <taxon>Palaeoheterodonta</taxon>
        <taxon>Unionida</taxon>
        <taxon>Unionoidea</taxon>
        <taxon>Unionidae</taxon>
        <taxon>Ambleminae</taxon>
        <taxon>Lampsilini</taxon>
        <taxon>Potamilus</taxon>
    </lineage>
</organism>